<dbReference type="Pfam" id="PF00076">
    <property type="entry name" value="RRM_1"/>
    <property type="match status" value="1"/>
</dbReference>
<feature type="domain" description="RING-type" evidence="4">
    <location>
        <begin position="9"/>
        <end position="57"/>
    </location>
</feature>
<dbReference type="PANTHER" id="PTHR12603">
    <property type="entry name" value="CCR4-NOT TRANSCRIPTION COMPLEX RELATED"/>
    <property type="match status" value="1"/>
</dbReference>
<dbReference type="PROSITE" id="PS50102">
    <property type="entry name" value="RRM"/>
    <property type="match status" value="1"/>
</dbReference>
<dbReference type="SMART" id="SM00360">
    <property type="entry name" value="RRM"/>
    <property type="match status" value="1"/>
</dbReference>
<dbReference type="InterPro" id="IPR000504">
    <property type="entry name" value="RRM_dom"/>
</dbReference>
<accession>A0A9Q0QZJ0</accession>
<keyword evidence="1" id="KW-0479">Metal-binding</keyword>
<dbReference type="PROSITE" id="PS50089">
    <property type="entry name" value="ZF_RING_2"/>
    <property type="match status" value="1"/>
</dbReference>
<dbReference type="InterPro" id="IPR003954">
    <property type="entry name" value="RRM_euk-type"/>
</dbReference>
<feature type="region of interest" description="Disordered" evidence="3">
    <location>
        <begin position="261"/>
        <end position="300"/>
    </location>
</feature>
<dbReference type="SUPFAM" id="SSF57850">
    <property type="entry name" value="RING/U-box"/>
    <property type="match status" value="1"/>
</dbReference>
<protein>
    <recommendedName>
        <fullName evidence="8">CCR4-NOT transcription complex subunit 4</fullName>
    </recommendedName>
</protein>
<keyword evidence="2" id="KW-0694">RNA-binding</keyword>
<dbReference type="GO" id="GO:0004842">
    <property type="term" value="F:ubiquitin-protein transferase activity"/>
    <property type="evidence" value="ECO:0007669"/>
    <property type="project" value="InterPro"/>
</dbReference>
<dbReference type="CDD" id="cd12438">
    <property type="entry name" value="RRM_CNOT4"/>
    <property type="match status" value="1"/>
</dbReference>
<evidence type="ECO:0000313" key="7">
    <source>
        <dbReference type="Proteomes" id="UP001141806"/>
    </source>
</evidence>
<dbReference type="GO" id="GO:0003723">
    <property type="term" value="F:RNA binding"/>
    <property type="evidence" value="ECO:0007669"/>
    <property type="project" value="UniProtKB-UniRule"/>
</dbReference>
<dbReference type="InterPro" id="IPR001841">
    <property type="entry name" value="Znf_RING"/>
</dbReference>
<dbReference type="InterPro" id="IPR034261">
    <property type="entry name" value="CNOT4_RRM"/>
</dbReference>
<dbReference type="AlphaFoldDB" id="A0A9Q0QZJ0"/>
<organism evidence="6 7">
    <name type="scientific">Protea cynaroides</name>
    <dbReference type="NCBI Taxonomy" id="273540"/>
    <lineage>
        <taxon>Eukaryota</taxon>
        <taxon>Viridiplantae</taxon>
        <taxon>Streptophyta</taxon>
        <taxon>Embryophyta</taxon>
        <taxon>Tracheophyta</taxon>
        <taxon>Spermatophyta</taxon>
        <taxon>Magnoliopsida</taxon>
        <taxon>Proteales</taxon>
        <taxon>Proteaceae</taxon>
        <taxon>Protea</taxon>
    </lineage>
</organism>
<evidence type="ECO:0000259" key="5">
    <source>
        <dbReference type="PROSITE" id="PS50102"/>
    </source>
</evidence>
<reference evidence="6" key="1">
    <citation type="journal article" date="2023" name="Plant J.">
        <title>The genome of the king protea, Protea cynaroides.</title>
        <authorList>
            <person name="Chang J."/>
            <person name="Duong T.A."/>
            <person name="Schoeman C."/>
            <person name="Ma X."/>
            <person name="Roodt D."/>
            <person name="Barker N."/>
            <person name="Li Z."/>
            <person name="Van de Peer Y."/>
            <person name="Mizrachi E."/>
        </authorList>
    </citation>
    <scope>NUCLEOTIDE SEQUENCE</scope>
    <source>
        <tissue evidence="6">Young leaves</tissue>
    </source>
</reference>
<gene>
    <name evidence="6" type="ORF">NE237_008628</name>
</gene>
<evidence type="ECO:0000313" key="6">
    <source>
        <dbReference type="EMBL" id="KAJ4977848.1"/>
    </source>
</evidence>
<sequence length="1049" mass="115377">MSDEGEKTCPLCTEEMDLTDQQLKPCKCGYEICVWCWHHIMDMAEKDETEGRCPACRTCYDKEKIVGMAGNCERLVAEINSERKSKSHKAKPKTSEGRKHLSSVRVIQRNLVYIIGIPSNLADEDILQHKEYFGQYGKVLKVSISRTAGGVIQHSANNTCSVYITYSREEEAVRCIQSVHGFVLEGRSLRACFGTTKYCHAWLRNVPCTNPDCLYLHDIGTQEDSFTKDEIISAYTRSRVQQITGTTYNLQRRSGNVLPPPVDDYCNSSASSSGKPTIKSAPSNPVSQDRSSPPNSSSGISIALPAAASWGTRGSNCRPPTPSLVCSNGPTTLQQELDAFNGSLVLPLMVTNTTQTSTLHNDVGKKSMVTEESHSTHPITEDSHSTHPICRSGSLDSSRHYVLTDSCRPVADTFADVQVAAPSIYSNRLSPSASKDKDRASTVPPNVLNSVDLDRQSCISTPDKGGDIATSANIQSLCLGLSSMNVESQPGFELPDSIRSNNAVSNHVEFRSYRNQGLQLHSDQYGEPLILDPSRKAASLFDCQSGSGEQSDWRSDSLAQVLQDVGGNVEDLKALDSQRLKVSEATSSSYLPSLHNSPKMTNHYSGTSWQQSETYSDCNPGNADTKTVNTKFDESSIPFKSGDSVLLNGYHVKKIGSSIENATSEYFNMFSSVEKGKFLSRNNNVVSVEKNAALDMGESSIISNILSMDFDSTDNSLTSPHNLAKLLNETDKQRGSLKMSSSWKAQNSNQSRFSFARQDGFANEGADLEPSFNAMGYEGKKYSVPQDSFENRDQYFNKLRNSFPSGIFEEPDNYSGNHSPVPFNKLSVSRAQISVPPGFTVPSRAPPPGFSSQERMDQSFDMTGNNLLESSSFRNQYQAPPIGNIGSIGDVEFIDPAILAVGKGRLPNGINNSGLDIRSGFAPQITPGNDARLQLLMQQSIPTHQNLRFAEHIGDRFSFTDAYNIPSRLLEQQASNLTPYAQLSLQQSRNAHYPNGHWDGWSEVQAGNDPGMAEILRSERLGFNKFYPGYEDLKFRMPSGDLYNRAFGM</sequence>
<evidence type="ECO:0000256" key="3">
    <source>
        <dbReference type="SAM" id="MobiDB-lite"/>
    </source>
</evidence>
<proteinExistence type="predicted"/>
<dbReference type="FunFam" id="3.30.70.330:FF:000161">
    <property type="entry name" value="RNA binding (RRM/RBD/RNP motifs) family protein"/>
    <property type="match status" value="1"/>
</dbReference>
<comment type="caution">
    <text evidence="6">The sequence shown here is derived from an EMBL/GenBank/DDBJ whole genome shotgun (WGS) entry which is preliminary data.</text>
</comment>
<evidence type="ECO:0000256" key="2">
    <source>
        <dbReference type="PROSITE-ProRule" id="PRU00176"/>
    </source>
</evidence>
<evidence type="ECO:0000256" key="1">
    <source>
        <dbReference type="PROSITE-ProRule" id="PRU00175"/>
    </source>
</evidence>
<evidence type="ECO:0000259" key="4">
    <source>
        <dbReference type="PROSITE" id="PS50089"/>
    </source>
</evidence>
<dbReference type="InterPro" id="IPR012677">
    <property type="entry name" value="Nucleotide-bd_a/b_plait_sf"/>
</dbReference>
<dbReference type="Proteomes" id="UP001141806">
    <property type="component" value="Unassembled WGS sequence"/>
</dbReference>
<dbReference type="CDD" id="cd16618">
    <property type="entry name" value="mRING-HC-C4C4_CNOT4"/>
    <property type="match status" value="1"/>
</dbReference>
<keyword evidence="1" id="KW-0863">Zinc-finger</keyword>
<dbReference type="EMBL" id="JAMYWD010000002">
    <property type="protein sequence ID" value="KAJ4977848.1"/>
    <property type="molecule type" value="Genomic_DNA"/>
</dbReference>
<dbReference type="OrthoDB" id="1923159at2759"/>
<dbReference type="PANTHER" id="PTHR12603:SF36">
    <property type="entry name" value="RNA BINDING (RRM_RBD_RNP MOTIFS) FAMILY PROTEIN"/>
    <property type="match status" value="1"/>
</dbReference>
<keyword evidence="1" id="KW-0862">Zinc</keyword>
<dbReference type="InterPro" id="IPR039515">
    <property type="entry name" value="NOT4_mRING-HC-C4C4"/>
</dbReference>
<feature type="domain" description="RRM" evidence="5">
    <location>
        <begin position="110"/>
        <end position="196"/>
    </location>
</feature>
<dbReference type="Gene3D" id="3.30.40.10">
    <property type="entry name" value="Zinc/RING finger domain, C3HC4 (zinc finger)"/>
    <property type="match status" value="1"/>
</dbReference>
<dbReference type="FunFam" id="3.30.40.10:FF:000155">
    <property type="entry name" value="RNA binding (RRM/RBD/RNP motifs) family protein"/>
    <property type="match status" value="1"/>
</dbReference>
<dbReference type="SUPFAM" id="SSF54928">
    <property type="entry name" value="RNA-binding domain, RBD"/>
    <property type="match status" value="1"/>
</dbReference>
<dbReference type="Pfam" id="PF14570">
    <property type="entry name" value="zf-RING_4"/>
    <property type="match status" value="1"/>
</dbReference>
<feature type="compositionally biased region" description="Polar residues" evidence="3">
    <location>
        <begin position="266"/>
        <end position="290"/>
    </location>
</feature>
<dbReference type="GO" id="GO:0030014">
    <property type="term" value="C:CCR4-NOT complex"/>
    <property type="evidence" value="ECO:0007669"/>
    <property type="project" value="InterPro"/>
</dbReference>
<dbReference type="InterPro" id="IPR035979">
    <property type="entry name" value="RBD_domain_sf"/>
</dbReference>
<dbReference type="Gene3D" id="3.30.70.330">
    <property type="match status" value="1"/>
</dbReference>
<feature type="compositionally biased region" description="Low complexity" evidence="3">
    <location>
        <begin position="291"/>
        <end position="300"/>
    </location>
</feature>
<dbReference type="InterPro" id="IPR013083">
    <property type="entry name" value="Znf_RING/FYVE/PHD"/>
</dbReference>
<dbReference type="GO" id="GO:0008270">
    <property type="term" value="F:zinc ion binding"/>
    <property type="evidence" value="ECO:0007669"/>
    <property type="project" value="UniProtKB-KW"/>
</dbReference>
<dbReference type="GO" id="GO:0016567">
    <property type="term" value="P:protein ubiquitination"/>
    <property type="evidence" value="ECO:0007669"/>
    <property type="project" value="TreeGrafter"/>
</dbReference>
<dbReference type="InterPro" id="IPR039780">
    <property type="entry name" value="Mot2"/>
</dbReference>
<name>A0A9Q0QZJ0_9MAGN</name>
<keyword evidence="7" id="KW-1185">Reference proteome</keyword>
<dbReference type="SMART" id="SM00361">
    <property type="entry name" value="RRM_1"/>
    <property type="match status" value="1"/>
</dbReference>
<evidence type="ECO:0008006" key="8">
    <source>
        <dbReference type="Google" id="ProtNLM"/>
    </source>
</evidence>